<organism evidence="1 2">
    <name type="scientific">Lacihabitans lacunae</name>
    <dbReference type="NCBI Taxonomy" id="1028214"/>
    <lineage>
        <taxon>Bacteria</taxon>
        <taxon>Pseudomonadati</taxon>
        <taxon>Bacteroidota</taxon>
        <taxon>Cytophagia</taxon>
        <taxon>Cytophagales</taxon>
        <taxon>Leadbetterellaceae</taxon>
        <taxon>Lacihabitans</taxon>
    </lineage>
</organism>
<dbReference type="PANTHER" id="PTHR31118:SF32">
    <property type="entry name" value="KYNURENINE FORMAMIDASE"/>
    <property type="match status" value="1"/>
</dbReference>
<dbReference type="EC" id="3.5.-.-" evidence="1"/>
<dbReference type="GO" id="GO:0016787">
    <property type="term" value="F:hydrolase activity"/>
    <property type="evidence" value="ECO:0007669"/>
    <property type="project" value="UniProtKB-KW"/>
</dbReference>
<protein>
    <submittedName>
        <fullName evidence="1">Cyclase family protein</fullName>
        <ecNumber evidence="1">3.5.-.-</ecNumber>
    </submittedName>
</protein>
<reference evidence="2" key="1">
    <citation type="journal article" date="2019" name="Int. J. Syst. Evol. Microbiol.">
        <title>The Global Catalogue of Microorganisms (GCM) 10K type strain sequencing project: providing services to taxonomists for standard genome sequencing and annotation.</title>
        <authorList>
            <consortium name="The Broad Institute Genomics Platform"/>
            <consortium name="The Broad Institute Genome Sequencing Center for Infectious Disease"/>
            <person name="Wu L."/>
            <person name="Ma J."/>
        </authorList>
    </citation>
    <scope>NUCLEOTIDE SEQUENCE [LARGE SCALE GENOMIC DNA]</scope>
    <source>
        <strain evidence="2">CECT 7956</strain>
    </source>
</reference>
<keyword evidence="2" id="KW-1185">Reference proteome</keyword>
<dbReference type="PANTHER" id="PTHR31118">
    <property type="entry name" value="CYCLASE-LIKE PROTEIN 2"/>
    <property type="match status" value="1"/>
</dbReference>
<dbReference type="Gene3D" id="3.50.30.50">
    <property type="entry name" value="Putative cyclase"/>
    <property type="match status" value="1"/>
</dbReference>
<dbReference type="Pfam" id="PF04199">
    <property type="entry name" value="Cyclase"/>
    <property type="match status" value="1"/>
</dbReference>
<gene>
    <name evidence="1" type="ORF">ACFOOI_02550</name>
</gene>
<dbReference type="EMBL" id="JBHRYQ010000001">
    <property type="protein sequence ID" value="MFC3809520.1"/>
    <property type="molecule type" value="Genomic_DNA"/>
</dbReference>
<keyword evidence="1" id="KW-0378">Hydrolase</keyword>
<accession>A0ABV7YR48</accession>
<dbReference type="InterPro" id="IPR037175">
    <property type="entry name" value="KFase_sf"/>
</dbReference>
<evidence type="ECO:0000313" key="1">
    <source>
        <dbReference type="EMBL" id="MFC3809520.1"/>
    </source>
</evidence>
<dbReference type="RefSeq" id="WP_379834694.1">
    <property type="nucleotide sequence ID" value="NZ_JBHRYQ010000001.1"/>
</dbReference>
<dbReference type="InterPro" id="IPR007325">
    <property type="entry name" value="KFase/CYL"/>
</dbReference>
<name>A0ABV7YR48_9BACT</name>
<proteinExistence type="predicted"/>
<evidence type="ECO:0000313" key="2">
    <source>
        <dbReference type="Proteomes" id="UP001595616"/>
    </source>
</evidence>
<dbReference type="SUPFAM" id="SSF102198">
    <property type="entry name" value="Putative cyclase"/>
    <property type="match status" value="1"/>
</dbReference>
<sequence>MRYIDLTLDYSAAVAGFNISPARDLETDGWNASTLQIYSHAGTHMDAPVHFGVSNKTIDQFEVSEFVCDRTWVINLSFVTDSYLINISDLGDFVNRINLGDAVLFRTDWYKKLGTDAYRNKLPRISEDLARWLVQKGVKLVGVEPQSVADVNNLPEVTLIHEILLDKIIIVEGLCNLDQLQTDLVTFIALPLKIKGGDGAPCRAIAIEK</sequence>
<comment type="caution">
    <text evidence="1">The sequence shown here is derived from an EMBL/GenBank/DDBJ whole genome shotgun (WGS) entry which is preliminary data.</text>
</comment>
<dbReference type="Proteomes" id="UP001595616">
    <property type="component" value="Unassembled WGS sequence"/>
</dbReference>